<reference evidence="2" key="1">
    <citation type="submission" date="2023-08" db="EMBL/GenBank/DDBJ databases">
        <authorList>
            <person name="Chen Y."/>
            <person name="Shah S."/>
            <person name="Dougan E. K."/>
            <person name="Thang M."/>
            <person name="Chan C."/>
        </authorList>
    </citation>
    <scope>NUCLEOTIDE SEQUENCE</scope>
</reference>
<dbReference type="EMBL" id="CAUJNA010000301">
    <property type="protein sequence ID" value="CAJ1375109.1"/>
    <property type="molecule type" value="Genomic_DNA"/>
</dbReference>
<protein>
    <recommendedName>
        <fullName evidence="1">N-acetyltransferase domain-containing protein</fullName>
    </recommendedName>
</protein>
<feature type="domain" description="N-acetyltransferase" evidence="1">
    <location>
        <begin position="109"/>
        <end position="269"/>
    </location>
</feature>
<dbReference type="CDD" id="cd04301">
    <property type="entry name" value="NAT_SF"/>
    <property type="match status" value="1"/>
</dbReference>
<dbReference type="SUPFAM" id="SSF55729">
    <property type="entry name" value="Acyl-CoA N-acyltransferases (Nat)"/>
    <property type="match status" value="1"/>
</dbReference>
<name>A0AA36HTL4_9DINO</name>
<gene>
    <name evidence="2" type="ORF">EVOR1521_LOCUS4470</name>
</gene>
<evidence type="ECO:0000313" key="3">
    <source>
        <dbReference type="Proteomes" id="UP001178507"/>
    </source>
</evidence>
<dbReference type="Proteomes" id="UP001178507">
    <property type="component" value="Unassembled WGS sequence"/>
</dbReference>
<dbReference type="AlphaFoldDB" id="A0AA36HTL4"/>
<proteinExistence type="predicted"/>
<dbReference type="PROSITE" id="PS51186">
    <property type="entry name" value="GNAT"/>
    <property type="match status" value="1"/>
</dbReference>
<evidence type="ECO:0000313" key="2">
    <source>
        <dbReference type="EMBL" id="CAJ1375109.1"/>
    </source>
</evidence>
<comment type="caution">
    <text evidence="2">The sequence shown here is derived from an EMBL/GenBank/DDBJ whole genome shotgun (WGS) entry which is preliminary data.</text>
</comment>
<dbReference type="InterPro" id="IPR000182">
    <property type="entry name" value="GNAT_dom"/>
</dbReference>
<accession>A0AA36HTL4</accession>
<keyword evidence="3" id="KW-1185">Reference proteome</keyword>
<dbReference type="InterPro" id="IPR016181">
    <property type="entry name" value="Acyl_CoA_acyltransferase"/>
</dbReference>
<dbReference type="GO" id="GO:0016747">
    <property type="term" value="F:acyltransferase activity, transferring groups other than amino-acyl groups"/>
    <property type="evidence" value="ECO:0007669"/>
    <property type="project" value="InterPro"/>
</dbReference>
<evidence type="ECO:0000259" key="1">
    <source>
        <dbReference type="PROSITE" id="PS51186"/>
    </source>
</evidence>
<sequence>MPRTFACDVAPELPATYFDACSLRLKEHRQVLKNSRGSLFCGPNRTAYRALSRFPVGPRDLFVEGTVLTQSHRIVTCEGQRGCAMELAATDADATDITNVWLEQKVSDVEVVIGTSKSRAAPRQIALLCNEAYGCRRLSESEARSRLAMGDDEDANRVLHLAFRNDELLGCCSSTLQPPWTPRGCGHWGLLSVHPDAQGTGVASALIAAAERRLFLSGCRSIQIEYEFTAGDPESERLLSWYEGRCGFSSSSPPPKRGSEFRCCKKRLTEETVYKPQSRGVLTPAVKDEKRGYPQEEMPRAKFCRLL</sequence>
<organism evidence="2 3">
    <name type="scientific">Effrenium voratum</name>
    <dbReference type="NCBI Taxonomy" id="2562239"/>
    <lineage>
        <taxon>Eukaryota</taxon>
        <taxon>Sar</taxon>
        <taxon>Alveolata</taxon>
        <taxon>Dinophyceae</taxon>
        <taxon>Suessiales</taxon>
        <taxon>Symbiodiniaceae</taxon>
        <taxon>Effrenium</taxon>
    </lineage>
</organism>
<dbReference type="Pfam" id="PF00583">
    <property type="entry name" value="Acetyltransf_1"/>
    <property type="match status" value="1"/>
</dbReference>
<dbReference type="Gene3D" id="3.40.630.30">
    <property type="match status" value="1"/>
</dbReference>